<name>A0ABP8J7M0_9MICO</name>
<evidence type="ECO:0008006" key="3">
    <source>
        <dbReference type="Google" id="ProtNLM"/>
    </source>
</evidence>
<comment type="caution">
    <text evidence="1">The sequence shown here is derived from an EMBL/GenBank/DDBJ whole genome shotgun (WGS) entry which is preliminary data.</text>
</comment>
<proteinExistence type="predicted"/>
<dbReference type="Proteomes" id="UP001500642">
    <property type="component" value="Unassembled WGS sequence"/>
</dbReference>
<sequence length="500" mass="52247">MAVQMSGRSGWISRSVAAGAAAVLVVTLGACSTDSEKSVQFVDTPPATAVLQGDDAAQTAVELSSLLFESADVAVVAPADAAEAAAPVASEARLPLLLGTEQAVADELERLGADTLITPAGTDLAALGDGFEVVEVQADDTGAVPEVAVDEQPAGASLFVDPEAESPAEVAARANIEAAGGSVAEVPGGDPRLDGDTVAATKDAAGDDPASGLLALGETFGEADDFTAKAATAATAPELPGGGQLAFPGRRMIAAYGSPGVASLGILGEQDLEETIERVKGLAEDYEPHSDVQVVPAFEIITTVASAVPGPDGNYSTELDPELIREWVDAAGEAGVYVVLDLQPGTTDFLTQAKEYEDLLKEPHVGLALDPEWRLEPGQRHMEQIGSVTAAEVNETAEWLAELTAENSLPQKVFILHQFSLGMISDRQDIDTSHPELAIVLHADGNGTPDLKMGTWNALQEGLPEGIFMAWKNFYDEDTPTFTPEQTYEVEPRPWFVSYQ</sequence>
<evidence type="ECO:0000313" key="2">
    <source>
        <dbReference type="Proteomes" id="UP001500642"/>
    </source>
</evidence>
<protein>
    <recommendedName>
        <fullName evidence="3">Cell wall-binding repeat 2 family protein</fullName>
    </recommendedName>
</protein>
<evidence type="ECO:0000313" key="1">
    <source>
        <dbReference type="EMBL" id="GAA4386479.1"/>
    </source>
</evidence>
<organism evidence="1 2">
    <name type="scientific">Brevibacterium pityocampae</name>
    <dbReference type="NCBI Taxonomy" id="506594"/>
    <lineage>
        <taxon>Bacteria</taxon>
        <taxon>Bacillati</taxon>
        <taxon>Actinomycetota</taxon>
        <taxon>Actinomycetes</taxon>
        <taxon>Micrococcales</taxon>
        <taxon>Brevibacteriaceae</taxon>
        <taxon>Brevibacterium</taxon>
    </lineage>
</organism>
<reference evidence="2" key="1">
    <citation type="journal article" date="2019" name="Int. J. Syst. Evol. Microbiol.">
        <title>The Global Catalogue of Microorganisms (GCM) 10K type strain sequencing project: providing services to taxonomists for standard genome sequencing and annotation.</title>
        <authorList>
            <consortium name="The Broad Institute Genomics Platform"/>
            <consortium name="The Broad Institute Genome Sequencing Center for Infectious Disease"/>
            <person name="Wu L."/>
            <person name="Ma J."/>
        </authorList>
    </citation>
    <scope>NUCLEOTIDE SEQUENCE [LARGE SCALE GENOMIC DNA]</scope>
    <source>
        <strain evidence="2">JCM 17808</strain>
    </source>
</reference>
<accession>A0ABP8J7M0</accession>
<keyword evidence="2" id="KW-1185">Reference proteome</keyword>
<dbReference type="EMBL" id="BAABGL010000004">
    <property type="protein sequence ID" value="GAA4386479.1"/>
    <property type="molecule type" value="Genomic_DNA"/>
</dbReference>
<gene>
    <name evidence="1" type="ORF">GCM10023167_09460</name>
</gene>